<organism evidence="1 2">
    <name type="scientific">Anisodus acutangulus</name>
    <dbReference type="NCBI Taxonomy" id="402998"/>
    <lineage>
        <taxon>Eukaryota</taxon>
        <taxon>Viridiplantae</taxon>
        <taxon>Streptophyta</taxon>
        <taxon>Embryophyta</taxon>
        <taxon>Tracheophyta</taxon>
        <taxon>Spermatophyta</taxon>
        <taxon>Magnoliopsida</taxon>
        <taxon>eudicotyledons</taxon>
        <taxon>Gunneridae</taxon>
        <taxon>Pentapetalae</taxon>
        <taxon>asterids</taxon>
        <taxon>lamiids</taxon>
        <taxon>Solanales</taxon>
        <taxon>Solanaceae</taxon>
        <taxon>Solanoideae</taxon>
        <taxon>Hyoscyameae</taxon>
        <taxon>Anisodus</taxon>
    </lineage>
</organism>
<dbReference type="EMBL" id="JAJAGQ010000020">
    <property type="protein sequence ID" value="KAJ8532422.1"/>
    <property type="molecule type" value="Genomic_DNA"/>
</dbReference>
<dbReference type="AlphaFoldDB" id="A0A9Q1LB70"/>
<evidence type="ECO:0000313" key="1">
    <source>
        <dbReference type="EMBL" id="KAJ8532422.1"/>
    </source>
</evidence>
<protein>
    <submittedName>
        <fullName evidence="1">Uncharacterized protein</fullName>
    </submittedName>
</protein>
<proteinExistence type="predicted"/>
<name>A0A9Q1LB70_9SOLA</name>
<dbReference type="Proteomes" id="UP001152561">
    <property type="component" value="Unassembled WGS sequence"/>
</dbReference>
<evidence type="ECO:0000313" key="2">
    <source>
        <dbReference type="Proteomes" id="UP001152561"/>
    </source>
</evidence>
<accession>A0A9Q1LB70</accession>
<sequence>MKFLALHGGAGTPEIHSWGGKQAWRFSRNVSCPTEIVVLQFEVLLLVASAGLTYLHVLVVPAALAAAKANLLVIDQRKNFSVVKAFSRAFPIPSVSGPVLQICGYHTDLLISEHTQGSLDINCQEAAMAICSSRTSPSVACFSSKMTSRNHTPGARYFLKLIDSPIHNLAHFNSLHSSVSKVKCSITVSSFSAGQFPPRNTGKFCDCIWYLPHRKGLPENKPSKLRRRKRNIVVTTHNV</sequence>
<gene>
    <name evidence="1" type="ORF">K7X08_012345</name>
</gene>
<comment type="caution">
    <text evidence="1">The sequence shown here is derived from an EMBL/GenBank/DDBJ whole genome shotgun (WGS) entry which is preliminary data.</text>
</comment>
<reference evidence="2" key="1">
    <citation type="journal article" date="2023" name="Proc. Natl. Acad. Sci. U.S.A.">
        <title>Genomic and structural basis for evolution of tropane alkaloid biosynthesis.</title>
        <authorList>
            <person name="Wanga Y.-J."/>
            <person name="Taina T."/>
            <person name="Yua J.-Y."/>
            <person name="Lia J."/>
            <person name="Xua B."/>
            <person name="Chenc J."/>
            <person name="D'Auriad J.C."/>
            <person name="Huanga J.-P."/>
            <person name="Huanga S.-X."/>
        </authorList>
    </citation>
    <scope>NUCLEOTIDE SEQUENCE [LARGE SCALE GENOMIC DNA]</scope>
    <source>
        <strain evidence="2">cv. KIB-2019</strain>
    </source>
</reference>
<keyword evidence="2" id="KW-1185">Reference proteome</keyword>